<protein>
    <submittedName>
        <fullName evidence="1">Uncharacterized protein</fullName>
    </submittedName>
</protein>
<dbReference type="AlphaFoldDB" id="A0A2P6TRB2"/>
<accession>A0A2P6TRB2</accession>
<dbReference type="InterPro" id="IPR014923">
    <property type="entry name" value="DUF1802"/>
</dbReference>
<proteinExistence type="predicted"/>
<evidence type="ECO:0000313" key="1">
    <source>
        <dbReference type="EMBL" id="PRW56599.1"/>
    </source>
</evidence>
<dbReference type="InterPro" id="IPR006461">
    <property type="entry name" value="PLAC_motif_containing"/>
</dbReference>
<dbReference type="Pfam" id="PF04749">
    <property type="entry name" value="PLAC8"/>
    <property type="match status" value="1"/>
</dbReference>
<dbReference type="PANTHER" id="PTHR15907">
    <property type="entry name" value="DUF614 FAMILY PROTEIN-RELATED"/>
    <property type="match status" value="1"/>
</dbReference>
<dbReference type="EMBL" id="LHPG02000008">
    <property type="protein sequence ID" value="PRW56599.1"/>
    <property type="molecule type" value="Genomic_DNA"/>
</dbReference>
<name>A0A2P6TRB2_CHLSO</name>
<dbReference type="Proteomes" id="UP000239899">
    <property type="component" value="Unassembled WGS sequence"/>
</dbReference>
<sequence length="436" mass="46554">MAKGPELADWPTGLCDCFSDSDICVQGLLPCVLFDKNASKLGVLQDDNPCGQFCMMCTCAYGLCGLLGMGCAAVCASNHLFQVRDALRKRAGLKAAPCNDCLVVYCCGPCAACQEARVLKAMETEQAMHAAPSAQLMGKDADAAPALSGHMAELTDAFLMSLAVASAQRGSLAAQPCFTVRQQRIGSHRSAPARWQALVLAAAAPERAAAAPPAEQQAAQLLALKEWAPTCAAIAAGEQTILLRKGGIKEPTFTPAARQFLLFPTAFHTDAELLKPAAAQRYAAEVQYDPKQQAQLSLGTFCTITGAWTTHDTSVLELLDELHCWAPAFLDARLKWRGKQPVTVLELRASRLEAPLITPPREEFFGCFSWCDLSSGQGGAAADPSQQQQKQQQGWTAAALAAAPGTLALDDAAWAQRQQLCRQQLAKLADCQELVF</sequence>
<evidence type="ECO:0000313" key="2">
    <source>
        <dbReference type="Proteomes" id="UP000239899"/>
    </source>
</evidence>
<keyword evidence="2" id="KW-1185">Reference proteome</keyword>
<comment type="caution">
    <text evidence="1">The sequence shown here is derived from an EMBL/GenBank/DDBJ whole genome shotgun (WGS) entry which is preliminary data.</text>
</comment>
<dbReference type="OrthoDB" id="567563at2759"/>
<organism evidence="1 2">
    <name type="scientific">Chlorella sorokiniana</name>
    <name type="common">Freshwater green alga</name>
    <dbReference type="NCBI Taxonomy" id="3076"/>
    <lineage>
        <taxon>Eukaryota</taxon>
        <taxon>Viridiplantae</taxon>
        <taxon>Chlorophyta</taxon>
        <taxon>core chlorophytes</taxon>
        <taxon>Trebouxiophyceae</taxon>
        <taxon>Chlorellales</taxon>
        <taxon>Chlorellaceae</taxon>
        <taxon>Chlorella clade</taxon>
        <taxon>Chlorella</taxon>
    </lineage>
</organism>
<dbReference type="NCBIfam" id="TIGR01571">
    <property type="entry name" value="A_thal_Cys_rich"/>
    <property type="match status" value="1"/>
</dbReference>
<dbReference type="Pfam" id="PF08819">
    <property type="entry name" value="DUF1802"/>
    <property type="match status" value="1"/>
</dbReference>
<gene>
    <name evidence="1" type="ORF">C2E21_4501</name>
</gene>
<reference evidence="1 2" key="1">
    <citation type="journal article" date="2018" name="Plant J.">
        <title>Genome sequences of Chlorella sorokiniana UTEX 1602 and Micractinium conductrix SAG 241.80: implications to maltose excretion by a green alga.</title>
        <authorList>
            <person name="Arriola M.B."/>
            <person name="Velmurugan N."/>
            <person name="Zhang Y."/>
            <person name="Plunkett M.H."/>
            <person name="Hondzo H."/>
            <person name="Barney B.M."/>
        </authorList>
    </citation>
    <scope>NUCLEOTIDE SEQUENCE [LARGE SCALE GENOMIC DNA]</scope>
    <source>
        <strain evidence="2">UTEX 1602</strain>
    </source>
</reference>